<dbReference type="Proteomes" id="UP000030746">
    <property type="component" value="Unassembled WGS sequence"/>
</dbReference>
<dbReference type="HOGENOM" id="CLU_065211_0_0_1"/>
<dbReference type="GO" id="GO:0030681">
    <property type="term" value="C:multimeric ribonuclease P complex"/>
    <property type="evidence" value="ECO:0007669"/>
    <property type="project" value="TreeGrafter"/>
</dbReference>
<dbReference type="Pfam" id="PF08584">
    <property type="entry name" value="Ribonuc_P_40"/>
    <property type="match status" value="1"/>
</dbReference>
<evidence type="ECO:0000313" key="2">
    <source>
        <dbReference type="Proteomes" id="UP000030746"/>
    </source>
</evidence>
<dbReference type="PANTHER" id="PTHR15396">
    <property type="entry name" value="RIBONUCLEASE P PROTEIN SUBUNIT P40"/>
    <property type="match status" value="1"/>
</dbReference>
<dbReference type="OMA" id="HAYNCRV"/>
<protein>
    <submittedName>
        <fullName evidence="1">Uncharacterized protein</fullName>
    </submittedName>
</protein>
<dbReference type="InterPro" id="IPR013893">
    <property type="entry name" value="RNase_P_Rpp40"/>
</dbReference>
<dbReference type="GO" id="GO:0000171">
    <property type="term" value="F:ribonuclease MRP activity"/>
    <property type="evidence" value="ECO:0007669"/>
    <property type="project" value="TreeGrafter"/>
</dbReference>
<reference evidence="1 2" key="1">
    <citation type="journal article" date="2013" name="Nature">
        <title>Insights into bilaterian evolution from three spiralian genomes.</title>
        <authorList>
            <person name="Simakov O."/>
            <person name="Marletaz F."/>
            <person name="Cho S.J."/>
            <person name="Edsinger-Gonzales E."/>
            <person name="Havlak P."/>
            <person name="Hellsten U."/>
            <person name="Kuo D.H."/>
            <person name="Larsson T."/>
            <person name="Lv J."/>
            <person name="Arendt D."/>
            <person name="Savage R."/>
            <person name="Osoegawa K."/>
            <person name="de Jong P."/>
            <person name="Grimwood J."/>
            <person name="Chapman J.A."/>
            <person name="Shapiro H."/>
            <person name="Aerts A."/>
            <person name="Otillar R.P."/>
            <person name="Terry A.Y."/>
            <person name="Boore J.L."/>
            <person name="Grigoriev I.V."/>
            <person name="Lindberg D.R."/>
            <person name="Seaver E.C."/>
            <person name="Weisblat D.A."/>
            <person name="Putnam N.H."/>
            <person name="Rokhsar D.S."/>
        </authorList>
    </citation>
    <scope>NUCLEOTIDE SEQUENCE [LARGE SCALE GENOMIC DNA]</scope>
</reference>
<dbReference type="KEGG" id="lgi:LOTGIDRAFT_229773"/>
<organism evidence="1 2">
    <name type="scientific">Lottia gigantea</name>
    <name type="common">Giant owl limpet</name>
    <dbReference type="NCBI Taxonomy" id="225164"/>
    <lineage>
        <taxon>Eukaryota</taxon>
        <taxon>Metazoa</taxon>
        <taxon>Spiralia</taxon>
        <taxon>Lophotrochozoa</taxon>
        <taxon>Mollusca</taxon>
        <taxon>Gastropoda</taxon>
        <taxon>Patellogastropoda</taxon>
        <taxon>Lottioidea</taxon>
        <taxon>Lottiidae</taxon>
        <taxon>Lottia</taxon>
    </lineage>
</organism>
<dbReference type="PANTHER" id="PTHR15396:SF1">
    <property type="entry name" value="RIBONUCLEASE P PROTEIN SUBUNIT P40"/>
    <property type="match status" value="1"/>
</dbReference>
<dbReference type="GO" id="GO:0000447">
    <property type="term" value="P:endonucleolytic cleavage in ITS1 to separate SSU-rRNA from 5.8S rRNA and LSU-rRNA from tricistronic rRNA transcript (SSU-rRNA, 5.8S rRNA, LSU-rRNA)"/>
    <property type="evidence" value="ECO:0007669"/>
    <property type="project" value="TreeGrafter"/>
</dbReference>
<accession>V3YXD6</accession>
<dbReference type="GeneID" id="20248098"/>
<dbReference type="STRING" id="225164.V3YXD6"/>
<proteinExistence type="predicted"/>
<name>V3YXD6_LOTGI</name>
<sequence length="341" mass="39080">MAPSEKTLFIYDTDSLMTRLAISVICPGISKPPVEWIKNIVDDLSYEVKNVPVSMLIEEEFLGAFSRNGKLQVLSTGRFIDTDNCISFLPTGKLILHVNKDTYISLGLEGSKSQYYKNKQTKYVVEVDTNTSSFIPGKNYYERVRTCFRNQPDLVFNLLVNWEPPDENICSTSLKVYFEKKGLEVVCSNLEIVYRQTKNQTIPCIESSQLDTSNNNYEEIFEWLGCVACDIDLQEINSESYLSTLSCPEPNNIINTSCYYQLKGFITSSQIQYLLHIIRKSLEDHPECPWINVTVHGFSDSPVSSSNKEHGYHEGGDYIYSFIIFPNQTYWLYKATDLYDT</sequence>
<dbReference type="RefSeq" id="XP_009066531.1">
    <property type="nucleotide sequence ID" value="XM_009068283.1"/>
</dbReference>
<keyword evidence="2" id="KW-1185">Reference proteome</keyword>
<dbReference type="GO" id="GO:0004526">
    <property type="term" value="F:ribonuclease P activity"/>
    <property type="evidence" value="ECO:0007669"/>
    <property type="project" value="TreeGrafter"/>
</dbReference>
<evidence type="ECO:0000313" key="1">
    <source>
        <dbReference type="EMBL" id="ESO82738.1"/>
    </source>
</evidence>
<gene>
    <name evidence="1" type="ORF">LOTGIDRAFT_229773</name>
</gene>
<dbReference type="GO" id="GO:0001682">
    <property type="term" value="P:tRNA 5'-leader removal"/>
    <property type="evidence" value="ECO:0007669"/>
    <property type="project" value="InterPro"/>
</dbReference>
<dbReference type="CTD" id="20248098"/>
<dbReference type="EMBL" id="KB203854">
    <property type="protein sequence ID" value="ESO82738.1"/>
    <property type="molecule type" value="Genomic_DNA"/>
</dbReference>
<dbReference type="GO" id="GO:0000172">
    <property type="term" value="C:ribonuclease MRP complex"/>
    <property type="evidence" value="ECO:0007669"/>
    <property type="project" value="TreeGrafter"/>
</dbReference>
<dbReference type="OrthoDB" id="63112at2759"/>
<dbReference type="AlphaFoldDB" id="V3YXD6"/>